<evidence type="ECO:0000256" key="1">
    <source>
        <dbReference type="SAM" id="Phobius"/>
    </source>
</evidence>
<name>A0A1B0BHG9_9MUSC</name>
<keyword evidence="3" id="KW-1185">Reference proteome</keyword>
<dbReference type="VEuPathDB" id="VectorBase:GPPI030219"/>
<evidence type="ECO:0000313" key="3">
    <source>
        <dbReference type="Proteomes" id="UP000092460"/>
    </source>
</evidence>
<proteinExistence type="predicted"/>
<keyword evidence="1" id="KW-0472">Membrane</keyword>
<dbReference type="EnsemblMetazoa" id="GPPI030219-RA">
    <property type="protein sequence ID" value="GPPI030219-PA"/>
    <property type="gene ID" value="GPPI030219"/>
</dbReference>
<dbReference type="AlphaFoldDB" id="A0A1B0BHG9"/>
<reference evidence="2" key="2">
    <citation type="submission" date="2020-05" db="UniProtKB">
        <authorList>
            <consortium name="EnsemblMetazoa"/>
        </authorList>
    </citation>
    <scope>IDENTIFICATION</scope>
    <source>
        <strain evidence="2">IAEA</strain>
    </source>
</reference>
<organism evidence="2 3">
    <name type="scientific">Glossina palpalis gambiensis</name>
    <dbReference type="NCBI Taxonomy" id="67801"/>
    <lineage>
        <taxon>Eukaryota</taxon>
        <taxon>Metazoa</taxon>
        <taxon>Ecdysozoa</taxon>
        <taxon>Arthropoda</taxon>
        <taxon>Hexapoda</taxon>
        <taxon>Insecta</taxon>
        <taxon>Pterygota</taxon>
        <taxon>Neoptera</taxon>
        <taxon>Endopterygota</taxon>
        <taxon>Diptera</taxon>
        <taxon>Brachycera</taxon>
        <taxon>Muscomorpha</taxon>
        <taxon>Hippoboscoidea</taxon>
        <taxon>Glossinidae</taxon>
        <taxon>Glossina</taxon>
    </lineage>
</organism>
<keyword evidence="1" id="KW-1133">Transmembrane helix</keyword>
<feature type="transmembrane region" description="Helical" evidence="1">
    <location>
        <begin position="136"/>
        <end position="158"/>
    </location>
</feature>
<feature type="transmembrane region" description="Helical" evidence="1">
    <location>
        <begin position="83"/>
        <end position="99"/>
    </location>
</feature>
<dbReference type="Proteomes" id="UP000092460">
    <property type="component" value="Unassembled WGS sequence"/>
</dbReference>
<dbReference type="STRING" id="67801.A0A1B0BHG9"/>
<evidence type="ECO:0000313" key="2">
    <source>
        <dbReference type="EnsemblMetazoa" id="GPPI030219-PA"/>
    </source>
</evidence>
<sequence>MQMTTLKPYCACNMNRMIMMISIKCQKQRTKKFSKNLRSRTTQNKLGFNSHNQMTKIIPDSCVKLKYKWERFHIVMSNQLLKLYRVVMVYLVAILTGQISESLGLLLSSRLNVVLKLLIIAYAYRPFNSRFMGPLTAVLLILFSTFGMGYDLLIFITANRILQNWKNTLYLTGDLSFLLHNSWKNLAKEYLQATNLMI</sequence>
<reference evidence="3" key="1">
    <citation type="submission" date="2015-01" db="EMBL/GenBank/DDBJ databases">
        <authorList>
            <person name="Aksoy S."/>
            <person name="Warren W."/>
            <person name="Wilson R.K."/>
        </authorList>
    </citation>
    <scope>NUCLEOTIDE SEQUENCE [LARGE SCALE GENOMIC DNA]</scope>
    <source>
        <strain evidence="3">IAEA</strain>
    </source>
</reference>
<dbReference type="EMBL" id="JXJN01014359">
    <property type="status" value="NOT_ANNOTATED_CDS"/>
    <property type="molecule type" value="Genomic_DNA"/>
</dbReference>
<accession>A0A1B0BHG9</accession>
<keyword evidence="1" id="KW-0812">Transmembrane</keyword>
<protein>
    <submittedName>
        <fullName evidence="2">Uncharacterized protein</fullName>
    </submittedName>
</protein>